<dbReference type="InterPro" id="IPR020846">
    <property type="entry name" value="MFS_dom"/>
</dbReference>
<dbReference type="Gene3D" id="1.20.1250.20">
    <property type="entry name" value="MFS general substrate transporter like domains"/>
    <property type="match status" value="2"/>
</dbReference>
<gene>
    <name evidence="6" type="ORF">QWZ14_23235</name>
</gene>
<dbReference type="InterPro" id="IPR011701">
    <property type="entry name" value="MFS"/>
</dbReference>
<evidence type="ECO:0000256" key="1">
    <source>
        <dbReference type="ARBA" id="ARBA00022692"/>
    </source>
</evidence>
<evidence type="ECO:0000256" key="4">
    <source>
        <dbReference type="SAM" id="Phobius"/>
    </source>
</evidence>
<dbReference type="Pfam" id="PF07690">
    <property type="entry name" value="MFS_1"/>
    <property type="match status" value="1"/>
</dbReference>
<evidence type="ECO:0000259" key="5">
    <source>
        <dbReference type="PROSITE" id="PS50850"/>
    </source>
</evidence>
<keyword evidence="3 4" id="KW-0472">Membrane</keyword>
<evidence type="ECO:0000256" key="2">
    <source>
        <dbReference type="ARBA" id="ARBA00022989"/>
    </source>
</evidence>
<protein>
    <submittedName>
        <fullName evidence="6">MFS transporter</fullName>
    </submittedName>
</protein>
<dbReference type="InterPro" id="IPR047200">
    <property type="entry name" value="MFS_YcaD-like"/>
</dbReference>
<accession>A0ABT8AC94</accession>
<dbReference type="Proteomes" id="UP001529369">
    <property type="component" value="Unassembled WGS sequence"/>
</dbReference>
<dbReference type="EMBL" id="JAUFPN010000191">
    <property type="protein sequence ID" value="MDN3567303.1"/>
    <property type="molecule type" value="Genomic_DNA"/>
</dbReference>
<sequence length="421" mass="42653">MTTGSQHAGTWSALRPVAALLAGVFLASAGTGPLTTLISLRLEADAAGRLAIGAVMAAYFLGLTLGSLLAYRVVLRAGHIRAFSAFVSVLSAAALAYPLVGHPMAWAGLRLGEGFCMAGVFICVESWLNDRAEPARRGSVLALYMSCLYLGQASGQFLLGLDEGPGGYRVFLLVSMLLSLAVLPVSLTRMAPPPLPAVASLPARRLIAASPLGVVGVVASGLVLGALYALGPVFARDGAGFDTAGAARFMSVLIAGGVVLQWPLGRLSDAFDRRRVIIGTLAGLTLAAAALPLLARQGEWALLGGAALFGGFAFALYPLCVAHTNDHLAAEDRIGGSGGLVLAYSAGATLGPLLASAAMAGFGAAGLFGFATAVGAAALGFGLWRLAARGPVPAERQGRFQALPQTTPAAVALNPRAAPGD</sequence>
<proteinExistence type="predicted"/>
<keyword evidence="2 4" id="KW-1133">Transmembrane helix</keyword>
<evidence type="ECO:0000313" key="7">
    <source>
        <dbReference type="Proteomes" id="UP001529369"/>
    </source>
</evidence>
<evidence type="ECO:0000313" key="6">
    <source>
        <dbReference type="EMBL" id="MDN3567303.1"/>
    </source>
</evidence>
<dbReference type="PROSITE" id="PS50850">
    <property type="entry name" value="MFS"/>
    <property type="match status" value="1"/>
</dbReference>
<feature type="transmembrane region" description="Helical" evidence="4">
    <location>
        <begin position="83"/>
        <end position="100"/>
    </location>
</feature>
<feature type="transmembrane region" description="Helical" evidence="4">
    <location>
        <begin position="300"/>
        <end position="320"/>
    </location>
</feature>
<name>A0ABT8AC94_9PROT</name>
<dbReference type="PANTHER" id="PTHR23521:SF3">
    <property type="entry name" value="MFS TRANSPORTER"/>
    <property type="match status" value="1"/>
</dbReference>
<dbReference type="PANTHER" id="PTHR23521">
    <property type="entry name" value="TRANSPORTER MFS SUPERFAMILY"/>
    <property type="match status" value="1"/>
</dbReference>
<feature type="transmembrane region" description="Helical" evidence="4">
    <location>
        <begin position="50"/>
        <end position="71"/>
    </location>
</feature>
<keyword evidence="7" id="KW-1185">Reference proteome</keyword>
<feature type="transmembrane region" description="Helical" evidence="4">
    <location>
        <begin position="368"/>
        <end position="387"/>
    </location>
</feature>
<feature type="domain" description="Major facilitator superfamily (MFS) profile" evidence="5">
    <location>
        <begin position="16"/>
        <end position="390"/>
    </location>
</feature>
<dbReference type="InterPro" id="IPR036259">
    <property type="entry name" value="MFS_trans_sf"/>
</dbReference>
<feature type="transmembrane region" description="Helical" evidence="4">
    <location>
        <begin position="206"/>
        <end position="230"/>
    </location>
</feature>
<feature type="transmembrane region" description="Helical" evidence="4">
    <location>
        <begin position="167"/>
        <end position="185"/>
    </location>
</feature>
<dbReference type="SUPFAM" id="SSF103473">
    <property type="entry name" value="MFS general substrate transporter"/>
    <property type="match status" value="1"/>
</dbReference>
<feature type="transmembrane region" description="Helical" evidence="4">
    <location>
        <begin position="245"/>
        <end position="264"/>
    </location>
</feature>
<organism evidence="6 7">
    <name type="scientific">Paeniroseomonas aquatica</name>
    <dbReference type="NCBI Taxonomy" id="373043"/>
    <lineage>
        <taxon>Bacteria</taxon>
        <taxon>Pseudomonadati</taxon>
        <taxon>Pseudomonadota</taxon>
        <taxon>Alphaproteobacteria</taxon>
        <taxon>Acetobacterales</taxon>
        <taxon>Acetobacteraceae</taxon>
        <taxon>Paeniroseomonas</taxon>
    </lineage>
</organism>
<feature type="transmembrane region" description="Helical" evidence="4">
    <location>
        <begin position="140"/>
        <end position="161"/>
    </location>
</feature>
<comment type="caution">
    <text evidence="6">The sequence shown here is derived from an EMBL/GenBank/DDBJ whole genome shotgun (WGS) entry which is preliminary data.</text>
</comment>
<keyword evidence="1 4" id="KW-0812">Transmembrane</keyword>
<dbReference type="CDD" id="cd17477">
    <property type="entry name" value="MFS_YcaD_like"/>
    <property type="match status" value="1"/>
</dbReference>
<feature type="transmembrane region" description="Helical" evidence="4">
    <location>
        <begin position="276"/>
        <end position="294"/>
    </location>
</feature>
<dbReference type="RefSeq" id="WP_290319325.1">
    <property type="nucleotide sequence ID" value="NZ_JAUFPN010000191.1"/>
</dbReference>
<feature type="transmembrane region" description="Helical" evidence="4">
    <location>
        <begin position="12"/>
        <end position="30"/>
    </location>
</feature>
<reference evidence="7" key="1">
    <citation type="journal article" date="2019" name="Int. J. Syst. Evol. Microbiol.">
        <title>The Global Catalogue of Microorganisms (GCM) 10K type strain sequencing project: providing services to taxonomists for standard genome sequencing and annotation.</title>
        <authorList>
            <consortium name="The Broad Institute Genomics Platform"/>
            <consortium name="The Broad Institute Genome Sequencing Center for Infectious Disease"/>
            <person name="Wu L."/>
            <person name="Ma J."/>
        </authorList>
    </citation>
    <scope>NUCLEOTIDE SEQUENCE [LARGE SCALE GENOMIC DNA]</scope>
    <source>
        <strain evidence="7">CECT 7131</strain>
    </source>
</reference>
<evidence type="ECO:0000256" key="3">
    <source>
        <dbReference type="ARBA" id="ARBA00023136"/>
    </source>
</evidence>
<feature type="transmembrane region" description="Helical" evidence="4">
    <location>
        <begin position="106"/>
        <end position="128"/>
    </location>
</feature>
<feature type="transmembrane region" description="Helical" evidence="4">
    <location>
        <begin position="341"/>
        <end position="362"/>
    </location>
</feature>